<feature type="region of interest" description="Disordered" evidence="1">
    <location>
        <begin position="283"/>
        <end position="313"/>
    </location>
</feature>
<sequence length="329" mass="36806">MTKFNQNKKISGIGTIHSRMESSAEAGADAAPGAEWEISPATAKFFTTGKLKSRKLDRSEGVPHGPTSRPILFSHSTTRQRTALRIDINVPIGIERSPSTVAKRLARHFTFGRSRVLTPVPPDQVWVFFRDFPTPSHRGMSHITDKANAGSVSTSQYLPPSFRTHPHRTHPESSHVPFPFLIERSHLTPPVIGVAVPHLHKSGDEETRVQKDVKGEGMGKMVGNLARYDVVPDVYSARYGWNNNAPLYLPFCIQGGIFIRDFYSIGSSRYNKTAPSERFRFRNADINKSNSPKNATPGEPGRINQSFDWKPSPRNYDIVVDEARSEKFQ</sequence>
<dbReference type="EMBL" id="JABDTM020025578">
    <property type="protein sequence ID" value="KAH0813120.1"/>
    <property type="molecule type" value="Genomic_DNA"/>
</dbReference>
<keyword evidence="3" id="KW-1185">Reference proteome</keyword>
<gene>
    <name evidence="2" type="ORF">GEV33_009672</name>
</gene>
<evidence type="ECO:0000256" key="1">
    <source>
        <dbReference type="SAM" id="MobiDB-lite"/>
    </source>
</evidence>
<dbReference type="Proteomes" id="UP000719412">
    <property type="component" value="Unassembled WGS sequence"/>
</dbReference>
<accession>A0A8J6HED4</accession>
<organism evidence="2 3">
    <name type="scientific">Tenebrio molitor</name>
    <name type="common">Yellow mealworm beetle</name>
    <dbReference type="NCBI Taxonomy" id="7067"/>
    <lineage>
        <taxon>Eukaryota</taxon>
        <taxon>Metazoa</taxon>
        <taxon>Ecdysozoa</taxon>
        <taxon>Arthropoda</taxon>
        <taxon>Hexapoda</taxon>
        <taxon>Insecta</taxon>
        <taxon>Pterygota</taxon>
        <taxon>Neoptera</taxon>
        <taxon>Endopterygota</taxon>
        <taxon>Coleoptera</taxon>
        <taxon>Polyphaga</taxon>
        <taxon>Cucujiformia</taxon>
        <taxon>Tenebrionidae</taxon>
        <taxon>Tenebrio</taxon>
    </lineage>
</organism>
<dbReference type="AlphaFoldDB" id="A0A8J6HED4"/>
<proteinExistence type="predicted"/>
<evidence type="ECO:0000313" key="2">
    <source>
        <dbReference type="EMBL" id="KAH0813120.1"/>
    </source>
</evidence>
<comment type="caution">
    <text evidence="2">The sequence shown here is derived from an EMBL/GenBank/DDBJ whole genome shotgun (WGS) entry which is preliminary data.</text>
</comment>
<reference evidence="2" key="2">
    <citation type="submission" date="2021-08" db="EMBL/GenBank/DDBJ databases">
        <authorList>
            <person name="Eriksson T."/>
        </authorList>
    </citation>
    <scope>NUCLEOTIDE SEQUENCE</scope>
    <source>
        <strain evidence="2">Stoneville</strain>
        <tissue evidence="2">Whole head</tissue>
    </source>
</reference>
<reference evidence="2" key="1">
    <citation type="journal article" date="2020" name="J Insects Food Feed">
        <title>The yellow mealworm (Tenebrio molitor) genome: a resource for the emerging insects as food and feed industry.</title>
        <authorList>
            <person name="Eriksson T."/>
            <person name="Andere A."/>
            <person name="Kelstrup H."/>
            <person name="Emery V."/>
            <person name="Picard C."/>
        </authorList>
    </citation>
    <scope>NUCLEOTIDE SEQUENCE</scope>
    <source>
        <strain evidence="2">Stoneville</strain>
        <tissue evidence="2">Whole head</tissue>
    </source>
</reference>
<evidence type="ECO:0000313" key="3">
    <source>
        <dbReference type="Proteomes" id="UP000719412"/>
    </source>
</evidence>
<name>A0A8J6HED4_TENMO</name>
<protein>
    <submittedName>
        <fullName evidence="2">Uncharacterized protein</fullName>
    </submittedName>
</protein>